<proteinExistence type="predicted"/>
<sequence>MKEKIVLIENRLKELEELNIDRSYDDKFDEFDEFYNQDNYYDKDLEEE</sequence>
<organism evidence="1">
    <name type="scientific">marine sediment metagenome</name>
    <dbReference type="NCBI Taxonomy" id="412755"/>
    <lineage>
        <taxon>unclassified sequences</taxon>
        <taxon>metagenomes</taxon>
        <taxon>ecological metagenomes</taxon>
    </lineage>
</organism>
<reference evidence="1" key="1">
    <citation type="journal article" date="2015" name="Nature">
        <title>Complex archaea that bridge the gap between prokaryotes and eukaryotes.</title>
        <authorList>
            <person name="Spang A."/>
            <person name="Saw J.H."/>
            <person name="Jorgensen S.L."/>
            <person name="Zaremba-Niedzwiedzka K."/>
            <person name="Martijn J."/>
            <person name="Lind A.E."/>
            <person name="van Eijk R."/>
            <person name="Schleper C."/>
            <person name="Guy L."/>
            <person name="Ettema T.J."/>
        </authorList>
    </citation>
    <scope>NUCLEOTIDE SEQUENCE</scope>
</reference>
<dbReference type="AlphaFoldDB" id="A0A0F8YE14"/>
<dbReference type="EMBL" id="LAZR01057518">
    <property type="protein sequence ID" value="KKK71915.1"/>
    <property type="molecule type" value="Genomic_DNA"/>
</dbReference>
<evidence type="ECO:0000313" key="1">
    <source>
        <dbReference type="EMBL" id="KKK71915.1"/>
    </source>
</evidence>
<gene>
    <name evidence="1" type="ORF">LCGC14_2909150</name>
</gene>
<name>A0A0F8YE14_9ZZZZ</name>
<comment type="caution">
    <text evidence="1">The sequence shown here is derived from an EMBL/GenBank/DDBJ whole genome shotgun (WGS) entry which is preliminary data.</text>
</comment>
<accession>A0A0F8YE14</accession>
<protein>
    <submittedName>
        <fullName evidence="1">Uncharacterized protein</fullName>
    </submittedName>
</protein>